<proteinExistence type="predicted"/>
<dbReference type="GO" id="GO:0050308">
    <property type="term" value="F:sugar-phosphatase activity"/>
    <property type="evidence" value="ECO:0007669"/>
    <property type="project" value="TreeGrafter"/>
</dbReference>
<name>A0A068NX49_FIMGI</name>
<dbReference type="SUPFAM" id="SSF56784">
    <property type="entry name" value="HAD-like"/>
    <property type="match status" value="1"/>
</dbReference>
<dbReference type="SFLD" id="SFLDS00003">
    <property type="entry name" value="Haloacid_Dehalogenase"/>
    <property type="match status" value="1"/>
</dbReference>
<dbReference type="PANTHER" id="PTHR43481:SF4">
    <property type="entry name" value="GLYCEROL-1-PHOSPHATE PHOSPHOHYDROLASE 1-RELATED"/>
    <property type="match status" value="1"/>
</dbReference>
<accession>A0A068NX49</accession>
<dbReference type="InterPro" id="IPR036412">
    <property type="entry name" value="HAD-like_sf"/>
</dbReference>
<dbReference type="Gene3D" id="3.40.50.1000">
    <property type="entry name" value="HAD superfamily/HAD-like"/>
    <property type="match status" value="1"/>
</dbReference>
<evidence type="ECO:0000313" key="2">
    <source>
        <dbReference type="Proteomes" id="UP000027982"/>
    </source>
</evidence>
<dbReference type="SFLD" id="SFLDG01129">
    <property type="entry name" value="C1.5:_HAD__Beta-PGM__Phosphata"/>
    <property type="match status" value="1"/>
</dbReference>
<gene>
    <name evidence="1" type="ORF">OP10G_4643</name>
</gene>
<dbReference type="Pfam" id="PF00702">
    <property type="entry name" value="Hydrolase"/>
    <property type="match status" value="1"/>
</dbReference>
<dbReference type="STRING" id="661478.OP10G_4643"/>
<dbReference type="RefSeq" id="WP_038473592.1">
    <property type="nucleotide sequence ID" value="NZ_CP007139.1"/>
</dbReference>
<dbReference type="EMBL" id="CP007139">
    <property type="protein sequence ID" value="AIE88011.1"/>
    <property type="molecule type" value="Genomic_DNA"/>
</dbReference>
<dbReference type="Gene3D" id="1.10.150.240">
    <property type="entry name" value="Putative phosphatase, domain 2"/>
    <property type="match status" value="1"/>
</dbReference>
<dbReference type="OrthoDB" id="9800058at2"/>
<protein>
    <submittedName>
        <fullName evidence="1">Putative phosphatase</fullName>
    </submittedName>
</protein>
<dbReference type="InterPro" id="IPR023214">
    <property type="entry name" value="HAD_sf"/>
</dbReference>
<dbReference type="PANTHER" id="PTHR43481">
    <property type="entry name" value="FRUCTOSE-1-PHOSPHATE PHOSPHATASE"/>
    <property type="match status" value="1"/>
</dbReference>
<evidence type="ECO:0000313" key="1">
    <source>
        <dbReference type="EMBL" id="AIE88011.1"/>
    </source>
</evidence>
<dbReference type="NCBIfam" id="TIGR01509">
    <property type="entry name" value="HAD-SF-IA-v3"/>
    <property type="match status" value="1"/>
</dbReference>
<dbReference type="KEGG" id="fgi:OP10G_4643"/>
<sequence>MIFEFDAILFDLDGSLVSSIAAVDRAWTAFANRHHLDASFVLPQIHGRRSIDSIRALLPHVDAEEEDAWIRNREATDTEGVFALPGAIEFLISLTCPWAVVTSGTSDVARARMRAAGVPTPPISVFGEDVERGKPAPDPFLLAAKRLNQIPERCLVFEDTVAGIRSGHAANMKAIALSTSVPRDGLAEADAIIKDFREIRFESPGQVRLLPGDQA</sequence>
<dbReference type="eggNOG" id="COG0637">
    <property type="taxonomic scope" value="Bacteria"/>
</dbReference>
<dbReference type="InterPro" id="IPR006439">
    <property type="entry name" value="HAD-SF_hydro_IA"/>
</dbReference>
<keyword evidence="2" id="KW-1185">Reference proteome</keyword>
<reference evidence="1 2" key="1">
    <citation type="journal article" date="2014" name="PLoS ONE">
        <title>The first complete genome sequence of the class fimbriimonadia in the phylum armatimonadetes.</title>
        <authorList>
            <person name="Hu Z.Y."/>
            <person name="Wang Y.Z."/>
            <person name="Im W.T."/>
            <person name="Wang S.Y."/>
            <person name="Zhao G.P."/>
            <person name="Zheng H.J."/>
            <person name="Quan Z.X."/>
        </authorList>
    </citation>
    <scope>NUCLEOTIDE SEQUENCE [LARGE SCALE GENOMIC DNA]</scope>
    <source>
        <strain evidence="1">Gsoil 348</strain>
    </source>
</reference>
<dbReference type="HOGENOM" id="CLU_045011_13_4_0"/>
<organism evidence="1 2">
    <name type="scientific">Fimbriimonas ginsengisoli Gsoil 348</name>
    <dbReference type="NCBI Taxonomy" id="661478"/>
    <lineage>
        <taxon>Bacteria</taxon>
        <taxon>Bacillati</taxon>
        <taxon>Armatimonadota</taxon>
        <taxon>Fimbriimonadia</taxon>
        <taxon>Fimbriimonadales</taxon>
        <taxon>Fimbriimonadaceae</taxon>
        <taxon>Fimbriimonas</taxon>
    </lineage>
</organism>
<dbReference type="Proteomes" id="UP000027982">
    <property type="component" value="Chromosome"/>
</dbReference>
<dbReference type="InterPro" id="IPR051806">
    <property type="entry name" value="HAD-like_SPP"/>
</dbReference>
<dbReference type="AlphaFoldDB" id="A0A068NX49"/>
<dbReference type="InterPro" id="IPR023198">
    <property type="entry name" value="PGP-like_dom2"/>
</dbReference>